<keyword evidence="2" id="KW-1185">Reference proteome</keyword>
<dbReference type="OrthoDB" id="3831424at2"/>
<sequence>MVLLDASDHPDSQGHGQIGTLDAWKKFQGAAQMGQIVDSPLTSLASVPRLTPTESARQQKRAAEKERADLLTGSGVVQTLRSIYPNYDLVRLWDVDYPICAFPAPESEHLDWEAVLAGKPQGDVLPSKKDYSDRFDRDVYDRFVALNDRFDKAEDLGVDTRAFFSGSTYAFEKLWFDDAGAPRLDCKLGRYFASIATSEDLDKELMDALRPDRDGVVRLADLPRRSWLHQSTDRDGSIIDPVVAGSTRAAALSHATVLLVANGTDRYDLLLPFRSEAVATHAYFNHVAPSGILSPHFEDPVPSIDECSVERNFFREWVEEIYAQDAFERPEGIDAPDPEYAPEVIRLKQAISDGRAALYYTGVSVNLLTLRPEICLALVVHDSTWLKEETRTAREFGRPMRLGWEYSDSRQPIHTLSDNQRTDDPRICLEAPDFRPVNSATFDRGYLVPNAAAAIHLALRMLNTWPTQPQNGSGV</sequence>
<name>A0A1J0VW00_9NOCA</name>
<protein>
    <submittedName>
        <fullName evidence="1">Uncharacterized protein</fullName>
    </submittedName>
</protein>
<dbReference type="EMBL" id="CP018082">
    <property type="protein sequence ID" value="APE36220.1"/>
    <property type="molecule type" value="Genomic_DNA"/>
</dbReference>
<dbReference type="AlphaFoldDB" id="A0A1J0VW00"/>
<evidence type="ECO:0000313" key="1">
    <source>
        <dbReference type="EMBL" id="APE36220.1"/>
    </source>
</evidence>
<dbReference type="KEGG" id="nsl:BOX37_22415"/>
<gene>
    <name evidence="1" type="ORF">BOX37_22415</name>
</gene>
<dbReference type="RefSeq" id="WP_071929399.1">
    <property type="nucleotide sequence ID" value="NZ_CP018082.1"/>
</dbReference>
<dbReference type="Proteomes" id="UP000183810">
    <property type="component" value="Chromosome"/>
</dbReference>
<reference evidence="1" key="1">
    <citation type="submission" date="2016-11" db="EMBL/GenBank/DDBJ databases">
        <authorList>
            <person name="Jaros S."/>
            <person name="Januszkiewicz K."/>
            <person name="Wedrychowicz H."/>
        </authorList>
    </citation>
    <scope>NUCLEOTIDE SEQUENCE [LARGE SCALE GENOMIC DNA]</scope>
    <source>
        <strain evidence="1">Y48</strain>
    </source>
</reference>
<accession>A0A1J0VW00</accession>
<proteinExistence type="predicted"/>
<evidence type="ECO:0000313" key="2">
    <source>
        <dbReference type="Proteomes" id="UP000183810"/>
    </source>
</evidence>
<organism evidence="1 2">
    <name type="scientific">Nocardia mangyaensis</name>
    <dbReference type="NCBI Taxonomy" id="2213200"/>
    <lineage>
        <taxon>Bacteria</taxon>
        <taxon>Bacillati</taxon>
        <taxon>Actinomycetota</taxon>
        <taxon>Actinomycetes</taxon>
        <taxon>Mycobacteriales</taxon>
        <taxon>Nocardiaceae</taxon>
        <taxon>Nocardia</taxon>
    </lineage>
</organism>